<dbReference type="GO" id="GO:0035299">
    <property type="term" value="F:inositol-1,3,4,5,6-pentakisphosphate 2-kinase activity"/>
    <property type="evidence" value="ECO:0007669"/>
    <property type="project" value="UniProtKB-EC"/>
</dbReference>
<dbReference type="PANTHER" id="PTHR14456:SF2">
    <property type="entry name" value="INOSITOL-PENTAKISPHOSPHATE 2-KINASE"/>
    <property type="match status" value="1"/>
</dbReference>
<dbReference type="PANTHER" id="PTHR14456">
    <property type="entry name" value="INOSITOL POLYPHOSPHATE KINASE 1"/>
    <property type="match status" value="1"/>
</dbReference>
<comment type="catalytic activity">
    <reaction evidence="1 8">
        <text>1D-myo-inositol 1,3,4,5,6-pentakisphosphate + ATP = 1D-myo-inositol hexakisphosphate + ADP + H(+)</text>
        <dbReference type="Rhea" id="RHEA:20313"/>
        <dbReference type="ChEBI" id="CHEBI:15378"/>
        <dbReference type="ChEBI" id="CHEBI:30616"/>
        <dbReference type="ChEBI" id="CHEBI:57733"/>
        <dbReference type="ChEBI" id="CHEBI:58130"/>
        <dbReference type="ChEBI" id="CHEBI:456216"/>
        <dbReference type="EC" id="2.7.1.158"/>
    </reaction>
</comment>
<keyword evidence="5 8" id="KW-0547">Nucleotide-binding</keyword>
<dbReference type="GO" id="GO:0032958">
    <property type="term" value="P:inositol phosphate biosynthetic process"/>
    <property type="evidence" value="ECO:0007669"/>
    <property type="project" value="TreeGrafter"/>
</dbReference>
<accession>A0A8H6YSA6</accession>
<organism evidence="10 11">
    <name type="scientific">Mycena sanguinolenta</name>
    <dbReference type="NCBI Taxonomy" id="230812"/>
    <lineage>
        <taxon>Eukaryota</taxon>
        <taxon>Fungi</taxon>
        <taxon>Dikarya</taxon>
        <taxon>Basidiomycota</taxon>
        <taxon>Agaricomycotina</taxon>
        <taxon>Agaricomycetes</taxon>
        <taxon>Agaricomycetidae</taxon>
        <taxon>Agaricales</taxon>
        <taxon>Marasmiineae</taxon>
        <taxon>Mycenaceae</taxon>
        <taxon>Mycena</taxon>
    </lineage>
</organism>
<feature type="region of interest" description="Disordered" evidence="9">
    <location>
        <begin position="298"/>
        <end position="320"/>
    </location>
</feature>
<feature type="compositionally biased region" description="Polar residues" evidence="9">
    <location>
        <begin position="310"/>
        <end position="320"/>
    </location>
</feature>
<dbReference type="InterPro" id="IPR043001">
    <property type="entry name" value="IP5_2-K_N_lobe"/>
</dbReference>
<keyword evidence="11" id="KW-1185">Reference proteome</keyword>
<evidence type="ECO:0000256" key="6">
    <source>
        <dbReference type="ARBA" id="ARBA00022777"/>
    </source>
</evidence>
<evidence type="ECO:0000313" key="10">
    <source>
        <dbReference type="EMBL" id="KAF7363916.1"/>
    </source>
</evidence>
<evidence type="ECO:0000256" key="4">
    <source>
        <dbReference type="ARBA" id="ARBA00022679"/>
    </source>
</evidence>
<dbReference type="GO" id="GO:0005634">
    <property type="term" value="C:nucleus"/>
    <property type="evidence" value="ECO:0007669"/>
    <property type="project" value="TreeGrafter"/>
</dbReference>
<dbReference type="EC" id="2.7.1.158" evidence="2 8"/>
<name>A0A8H6YSA6_9AGAR</name>
<dbReference type="OrthoDB" id="272370at2759"/>
<keyword evidence="4 8" id="KW-0808">Transferase</keyword>
<protein>
    <recommendedName>
        <fullName evidence="3 8">Inositol-pentakisphosphate 2-kinase</fullName>
        <ecNumber evidence="2 8">2.7.1.158</ecNumber>
    </recommendedName>
</protein>
<gene>
    <name evidence="10" type="ORF">MSAN_01049700</name>
</gene>
<evidence type="ECO:0000313" key="11">
    <source>
        <dbReference type="Proteomes" id="UP000623467"/>
    </source>
</evidence>
<evidence type="ECO:0000256" key="7">
    <source>
        <dbReference type="ARBA" id="ARBA00022840"/>
    </source>
</evidence>
<evidence type="ECO:0000256" key="8">
    <source>
        <dbReference type="RuleBase" id="RU364126"/>
    </source>
</evidence>
<dbReference type="Gene3D" id="3.30.200.110">
    <property type="entry name" value="Inositol-pentakisphosphate 2-kinase, N-lobe"/>
    <property type="match status" value="1"/>
</dbReference>
<proteinExistence type="predicted"/>
<keyword evidence="7 8" id="KW-0067">ATP-binding</keyword>
<evidence type="ECO:0000256" key="9">
    <source>
        <dbReference type="SAM" id="MobiDB-lite"/>
    </source>
</evidence>
<dbReference type="GO" id="GO:0005524">
    <property type="term" value="F:ATP binding"/>
    <property type="evidence" value="ECO:0007669"/>
    <property type="project" value="UniProtKB-KW"/>
</dbReference>
<evidence type="ECO:0000256" key="2">
    <source>
        <dbReference type="ARBA" id="ARBA00012023"/>
    </source>
</evidence>
<evidence type="ECO:0000256" key="5">
    <source>
        <dbReference type="ARBA" id="ARBA00022741"/>
    </source>
</evidence>
<comment type="domain">
    <text evidence="8">The EXKPK motif is conserved in inositol-pentakisphosphate 2-kinases of both family 1 and 2.</text>
</comment>
<dbReference type="Proteomes" id="UP000623467">
    <property type="component" value="Unassembled WGS sequence"/>
</dbReference>
<keyword evidence="6 8" id="KW-0418">Kinase</keyword>
<dbReference type="Pfam" id="PF06090">
    <property type="entry name" value="Ins_P5_2-kin"/>
    <property type="match status" value="1"/>
</dbReference>
<dbReference type="AlphaFoldDB" id="A0A8H6YSA6"/>
<reference evidence="10" key="1">
    <citation type="submission" date="2020-05" db="EMBL/GenBank/DDBJ databases">
        <title>Mycena genomes resolve the evolution of fungal bioluminescence.</title>
        <authorList>
            <person name="Tsai I.J."/>
        </authorList>
    </citation>
    <scope>NUCLEOTIDE SEQUENCE</scope>
    <source>
        <strain evidence="10">160909Yilan</strain>
    </source>
</reference>
<evidence type="ECO:0000256" key="3">
    <source>
        <dbReference type="ARBA" id="ARBA00014846"/>
    </source>
</evidence>
<comment type="function">
    <text evidence="8">Phosphorylates Ins(1,3,4,5,6)P5 at position 2 to form Ins(1,2,3,4,5,6)P6 (InsP6 or phytate).</text>
</comment>
<dbReference type="EMBL" id="JACAZH010000007">
    <property type="protein sequence ID" value="KAF7363916.1"/>
    <property type="molecule type" value="Genomic_DNA"/>
</dbReference>
<comment type="caution">
    <text evidence="10">The sequence shown here is derived from an EMBL/GenBank/DDBJ whole genome shotgun (WGS) entry which is preliminary data.</text>
</comment>
<dbReference type="InterPro" id="IPR009286">
    <property type="entry name" value="Ins_P5_2-kin"/>
</dbReference>
<sequence length="385" mass="42362">MSPSLTDTFPTDWSYISEGGANIVFVYQGPPNPFFDGTALRLRKRKRAAIDEEKEGREILSIEYQKQCLQRLIPLEHLPRLELVVVGPDHDAEAWLRALAAECEPHRALERKETDCIDVVQPRALLATNLVGGGGIAVEIKPKWGFLPCPTYLSDATRPIKTQTCRFCMHSHLKAQQGQMVCAAYCPLDLFSGDESRIKTALNGLWDAWIESDGIINNFKVFVRGRKIVPEQRSSIVGVVNDIADAKEALTSALLPVLLSTPVLRTLARLQRTLDALDIEGLASLCDLSAIGADAEPTVADALPPPRPPTQRTCGTTSSHTPLSATFKDCSVIVRVPDGTATLIDLDPKSIERLRKWERLDREIVAAYAAVPVRKRKACVHTGAE</sequence>
<evidence type="ECO:0000256" key="1">
    <source>
        <dbReference type="ARBA" id="ARBA00001774"/>
    </source>
</evidence>